<accession>A0A7T9UH48</accession>
<proteinExistence type="predicted"/>
<dbReference type="AlphaFoldDB" id="A0A7T9UH48"/>
<evidence type="ECO:0000313" key="2">
    <source>
        <dbReference type="EMBL" id="QQT85759.1"/>
    </source>
</evidence>
<sequence>MWLHASILKLYSIQCFCIWICMLLSQYAKADPLLNTDDADIVSAKHCQLESAVTRPSGSQAGYQLNTACQFIEGVESSISYTDQFVDAGKGQWSAQVKGVIQPMSQWGMAASLQVSQQNEKDKESIQWFLNIPFSLVYLNNSLHIDSNIGYQYSPRNLNLLRWSLASNLALTPKTSVSVETYNQDQHAPLLQSAIHYSILPNILTFEASIGQRLNTFRERWFGFGLSFTP</sequence>
<reference evidence="2 3" key="1">
    <citation type="submission" date="2021-01" db="EMBL/GenBank/DDBJ databases">
        <title>FDA dAtabase for Regulatory Grade micrObial Sequences (FDA-ARGOS): Supporting development and validation of Infectious Disease Dx tests.</title>
        <authorList>
            <person name="Sproer C."/>
            <person name="Gronow S."/>
            <person name="Severitt S."/>
            <person name="Schroder I."/>
            <person name="Tallon L."/>
            <person name="Sadzewicz L."/>
            <person name="Zhao X."/>
            <person name="Boylan J."/>
            <person name="Ott S."/>
            <person name="Bowen H."/>
            <person name="Vavikolanu K."/>
            <person name="Mehta A."/>
            <person name="Aluvathingal J."/>
            <person name="Nadendla S."/>
            <person name="Lowell S."/>
            <person name="Myers T."/>
            <person name="Yan Y."/>
            <person name="Sichtig H."/>
        </authorList>
    </citation>
    <scope>NUCLEOTIDE SEQUENCE [LARGE SCALE GENOMIC DNA]</scope>
    <source>
        <strain evidence="2 3">FDAARGOS_1096</strain>
    </source>
</reference>
<dbReference type="RefSeq" id="WP_004997657.1">
    <property type="nucleotide sequence ID" value="NZ_BKGH01000120.1"/>
</dbReference>
<dbReference type="GeneID" id="66212470"/>
<evidence type="ECO:0000313" key="3">
    <source>
        <dbReference type="Proteomes" id="UP000595320"/>
    </source>
</evidence>
<organism evidence="2 3">
    <name type="scientific">Acinetobacter ursingii</name>
    <dbReference type="NCBI Taxonomy" id="108980"/>
    <lineage>
        <taxon>Bacteria</taxon>
        <taxon>Pseudomonadati</taxon>
        <taxon>Pseudomonadota</taxon>
        <taxon>Gammaproteobacteria</taxon>
        <taxon>Moraxellales</taxon>
        <taxon>Moraxellaceae</taxon>
        <taxon>Acinetobacter</taxon>
    </lineage>
</organism>
<keyword evidence="1" id="KW-0732">Signal</keyword>
<dbReference type="EMBL" id="CP068176">
    <property type="protein sequence ID" value="QQT85759.1"/>
    <property type="molecule type" value="Genomic_DNA"/>
</dbReference>
<feature type="signal peptide" evidence="1">
    <location>
        <begin position="1"/>
        <end position="30"/>
    </location>
</feature>
<protein>
    <recommendedName>
        <fullName evidence="4">Transporter</fullName>
    </recommendedName>
</protein>
<feature type="chain" id="PRO_5034070151" description="Transporter" evidence="1">
    <location>
        <begin position="31"/>
        <end position="230"/>
    </location>
</feature>
<evidence type="ECO:0008006" key="4">
    <source>
        <dbReference type="Google" id="ProtNLM"/>
    </source>
</evidence>
<evidence type="ECO:0000256" key="1">
    <source>
        <dbReference type="SAM" id="SignalP"/>
    </source>
</evidence>
<gene>
    <name evidence="2" type="ORF">I6I53_12770</name>
</gene>
<name>A0A7T9UH48_9GAMM</name>
<dbReference type="Proteomes" id="UP000595320">
    <property type="component" value="Chromosome"/>
</dbReference>